<reference evidence="1 2" key="1">
    <citation type="submission" date="2018-08" db="EMBL/GenBank/DDBJ databases">
        <title>A genome reference for cultivated species of the human gut microbiota.</title>
        <authorList>
            <person name="Zou Y."/>
            <person name="Xue W."/>
            <person name="Luo G."/>
        </authorList>
    </citation>
    <scope>NUCLEOTIDE SEQUENCE [LARGE SCALE GENOMIC DNA]</scope>
    <source>
        <strain evidence="1 2">AF14-6AC</strain>
    </source>
</reference>
<protein>
    <submittedName>
        <fullName evidence="1">Uncharacterized protein</fullName>
    </submittedName>
</protein>
<gene>
    <name evidence="1" type="ORF">DWW24_03980</name>
</gene>
<organism evidence="1 2">
    <name type="scientific">Odoribacter splanchnicus</name>
    <dbReference type="NCBI Taxonomy" id="28118"/>
    <lineage>
        <taxon>Bacteria</taxon>
        <taxon>Pseudomonadati</taxon>
        <taxon>Bacteroidota</taxon>
        <taxon>Bacteroidia</taxon>
        <taxon>Bacteroidales</taxon>
        <taxon>Odoribacteraceae</taxon>
        <taxon>Odoribacter</taxon>
    </lineage>
</organism>
<evidence type="ECO:0000313" key="1">
    <source>
        <dbReference type="EMBL" id="RGV29249.1"/>
    </source>
</evidence>
<dbReference type="AlphaFoldDB" id="A0A412WPX0"/>
<name>A0A412WPX0_9BACT</name>
<proteinExistence type="predicted"/>
<dbReference type="Proteomes" id="UP000283426">
    <property type="component" value="Unassembled WGS sequence"/>
</dbReference>
<sequence length="62" mass="7168">MNDNANVNVSDKKDKEIEDLKKQLDAANASWIRNFKECETLKQELSRYKELVKAQSAIINNN</sequence>
<dbReference type="RefSeq" id="WP_118107403.1">
    <property type="nucleotide sequence ID" value="NZ_QRYW01000006.1"/>
</dbReference>
<evidence type="ECO:0000313" key="2">
    <source>
        <dbReference type="Proteomes" id="UP000283426"/>
    </source>
</evidence>
<dbReference type="EMBL" id="QRYW01000006">
    <property type="protein sequence ID" value="RGV29249.1"/>
    <property type="molecule type" value="Genomic_DNA"/>
</dbReference>
<comment type="caution">
    <text evidence="1">The sequence shown here is derived from an EMBL/GenBank/DDBJ whole genome shotgun (WGS) entry which is preliminary data.</text>
</comment>
<accession>A0A412WPX0</accession>